<dbReference type="HOGENOM" id="CLU_113198_4_0_9"/>
<reference evidence="3" key="1">
    <citation type="submission" date="2015-01" db="EMBL/GenBank/DDBJ databases">
        <authorList>
            <person name="Andreevskaya M."/>
        </authorList>
    </citation>
    <scope>NUCLEOTIDE SEQUENCE [LARGE SCALE GENOMIC DNA]</scope>
    <source>
        <strain evidence="3">MKFS47</strain>
    </source>
</reference>
<gene>
    <name evidence="2" type="primary">ygjB</name>
    <name evidence="2" type="ORF">LACPI_0550</name>
</gene>
<dbReference type="PANTHER" id="PTHR34297">
    <property type="entry name" value="HYPOTHETICAL CYTOSOLIC PROTEIN-RELATED"/>
    <property type="match status" value="1"/>
</dbReference>
<protein>
    <submittedName>
        <fullName evidence="2">Putative alkaline shock protein YgjB</fullName>
    </submittedName>
</protein>
<dbReference type="InterPro" id="IPR005531">
    <property type="entry name" value="Asp23"/>
</dbReference>
<evidence type="ECO:0000313" key="2">
    <source>
        <dbReference type="EMBL" id="CEN27750.1"/>
    </source>
</evidence>
<dbReference type="PANTHER" id="PTHR34297:SF1">
    <property type="entry name" value="ASP23_GLS24 FAMILY ENVELOPE STRESS RESPONSE PROTEIN"/>
    <property type="match status" value="1"/>
</dbReference>
<evidence type="ECO:0000313" key="3">
    <source>
        <dbReference type="Proteomes" id="UP000033166"/>
    </source>
</evidence>
<dbReference type="Pfam" id="PF03780">
    <property type="entry name" value="Asp23"/>
    <property type="match status" value="1"/>
</dbReference>
<sequence length="150" mass="16851">MPDINRIKRGEEKIMTDTNTMINIETLGEIVIAPQVIETIVAVAAAKIDGVYSLRNKRFADLIGKKADGRGVYVHQDEEKIIVDIYVYLTYGVSVPSVAMEMQRIVKENVLDMSDIVIDEVNIHVAGVVPEKTPKPDFKELFDEDFLDVD</sequence>
<dbReference type="EMBL" id="LN774769">
    <property type="protein sequence ID" value="CEN27750.1"/>
    <property type="molecule type" value="Genomic_DNA"/>
</dbReference>
<proteinExistence type="inferred from homology"/>
<organism evidence="2 3">
    <name type="scientific">Pseudolactococcus piscium MKFS47</name>
    <dbReference type="NCBI Taxonomy" id="297352"/>
    <lineage>
        <taxon>Bacteria</taxon>
        <taxon>Bacillati</taxon>
        <taxon>Bacillota</taxon>
        <taxon>Bacilli</taxon>
        <taxon>Lactobacillales</taxon>
        <taxon>Streptococcaceae</taxon>
        <taxon>Pseudolactococcus</taxon>
    </lineage>
</organism>
<dbReference type="STRING" id="1364.LP2241_20200"/>
<name>A0A0D6DW88_9LACT</name>
<dbReference type="KEGG" id="lpk:LACPI_0550"/>
<comment type="similarity">
    <text evidence="1">Belongs to the asp23 family.</text>
</comment>
<evidence type="ECO:0000256" key="1">
    <source>
        <dbReference type="ARBA" id="ARBA00005721"/>
    </source>
</evidence>
<accession>A0A0D6DW88</accession>
<dbReference type="Proteomes" id="UP000033166">
    <property type="component" value="Chromosome I"/>
</dbReference>
<dbReference type="AlphaFoldDB" id="A0A0D6DW88"/>